<protein>
    <submittedName>
        <fullName evidence="14">Scavenger receptor class B member 1</fullName>
    </submittedName>
</protein>
<keyword evidence="9" id="KW-1015">Disulfide bond</keyword>
<evidence type="ECO:0000256" key="8">
    <source>
        <dbReference type="ARBA" id="ARBA00023136"/>
    </source>
</evidence>
<evidence type="ECO:0000256" key="7">
    <source>
        <dbReference type="ARBA" id="ARBA00022989"/>
    </source>
</evidence>
<evidence type="ECO:0000313" key="14">
    <source>
        <dbReference type="EMBL" id="KDR22467.1"/>
    </source>
</evidence>
<evidence type="ECO:0000256" key="3">
    <source>
        <dbReference type="ARBA" id="ARBA00022475"/>
    </source>
</evidence>
<evidence type="ECO:0000256" key="6">
    <source>
        <dbReference type="ARBA" id="ARBA00022725"/>
    </source>
</evidence>
<keyword evidence="15" id="KW-1185">Reference proteome</keyword>
<organism evidence="14 15">
    <name type="scientific">Zootermopsis nevadensis</name>
    <name type="common">Dampwood termite</name>
    <dbReference type="NCBI Taxonomy" id="136037"/>
    <lineage>
        <taxon>Eukaryota</taxon>
        <taxon>Metazoa</taxon>
        <taxon>Ecdysozoa</taxon>
        <taxon>Arthropoda</taxon>
        <taxon>Hexapoda</taxon>
        <taxon>Insecta</taxon>
        <taxon>Pterygota</taxon>
        <taxon>Neoptera</taxon>
        <taxon>Polyneoptera</taxon>
        <taxon>Dictyoptera</taxon>
        <taxon>Blattodea</taxon>
        <taxon>Blattoidea</taxon>
        <taxon>Termitoidae</taxon>
        <taxon>Termopsidae</taxon>
        <taxon>Zootermopsis</taxon>
    </lineage>
</organism>
<evidence type="ECO:0000313" key="15">
    <source>
        <dbReference type="Proteomes" id="UP000027135"/>
    </source>
</evidence>
<dbReference type="EMBL" id="KK852506">
    <property type="protein sequence ID" value="KDR22467.1"/>
    <property type="molecule type" value="Genomic_DNA"/>
</dbReference>
<evidence type="ECO:0000256" key="10">
    <source>
        <dbReference type="ARBA" id="ARBA00023170"/>
    </source>
</evidence>
<dbReference type="InParanoid" id="A0A067RFC5"/>
<comment type="similarity">
    <text evidence="2">Belongs to the CD36 family.</text>
</comment>
<keyword evidence="10 14" id="KW-0675">Receptor</keyword>
<feature type="region of interest" description="Disordered" evidence="12">
    <location>
        <begin position="492"/>
        <end position="515"/>
    </location>
</feature>
<dbReference type="OMA" id="QRKSSYH"/>
<keyword evidence="8 13" id="KW-0472">Membrane</keyword>
<dbReference type="PANTHER" id="PTHR11923">
    <property type="entry name" value="SCAVENGER RECEPTOR CLASS B TYPE-1 SR-B1"/>
    <property type="match status" value="1"/>
</dbReference>
<evidence type="ECO:0000256" key="11">
    <source>
        <dbReference type="ARBA" id="ARBA00023180"/>
    </source>
</evidence>
<keyword evidence="5 13" id="KW-0812">Transmembrane</keyword>
<name>A0A067RFC5_ZOONE</name>
<evidence type="ECO:0000256" key="9">
    <source>
        <dbReference type="ARBA" id="ARBA00023157"/>
    </source>
</evidence>
<evidence type="ECO:0000256" key="4">
    <source>
        <dbReference type="ARBA" id="ARBA00022606"/>
    </source>
</evidence>
<keyword evidence="11" id="KW-0325">Glycoprotein</keyword>
<evidence type="ECO:0000256" key="5">
    <source>
        <dbReference type="ARBA" id="ARBA00022692"/>
    </source>
</evidence>
<gene>
    <name evidence="14" type="ORF">L798_02264</name>
</gene>
<comment type="subcellular location">
    <subcellularLocation>
        <location evidence="1">Cell membrane</location>
        <topology evidence="1">Multi-pass membrane protein</topology>
    </subcellularLocation>
</comment>
<dbReference type="InterPro" id="IPR002159">
    <property type="entry name" value="CD36_fam"/>
</dbReference>
<keyword evidence="3" id="KW-1003">Cell membrane</keyword>
<evidence type="ECO:0000256" key="1">
    <source>
        <dbReference type="ARBA" id="ARBA00004651"/>
    </source>
</evidence>
<evidence type="ECO:0000256" key="12">
    <source>
        <dbReference type="SAM" id="MobiDB-lite"/>
    </source>
</evidence>
<sequence>MQLSLQKLPAKWIGVSGLIMLVLGSGVGFYGFPALIRSQIASNLALKKGSDIRTLWSKIPDGIDFKIYMFNITNPMDVQVGKKPIVTEIGPYFYEEYKEKLDLKDHNEDDTVSFNPRDYFIFKREKSGGLTGDEVITIPHAAILAMALAVEREKPAALKLINKAIPHIFGHPTSIFLTAPVKNILFEGIPLYCNVTDFSAKAICSEIRKKDKDFLKLGDDIFGFSFFGTKNNSAGGRFRVKRGIENIKDLGQVVEFEGQKQLSVYDGDECNKFRGTDSTIFSPFLTTSDKIEAFAPDLCRSIGAEYKESIVYKGIHSFKYSADFGDMSSDPELKCFCTTPDTCMKKGVHDLTRCSGAPIIASLPHFYDAALEYQTGVIGLNPSKEKHEILMVFEPMTATPLVGYKRLQFNIAIHPIDKIDLMKEIPTVLLPILWVQEGMELKQEYLDKVGSIFKIIGAVDVLKWILMVAGGGLGAAGALIGYRKKSNEMDVEVSPSVPRKPTGISPLDVQTPPRY</sequence>
<reference evidence="14 15" key="1">
    <citation type="journal article" date="2014" name="Nat. Commun.">
        <title>Molecular traces of alternative social organization in a termite genome.</title>
        <authorList>
            <person name="Terrapon N."/>
            <person name="Li C."/>
            <person name="Robertson H.M."/>
            <person name="Ji L."/>
            <person name="Meng X."/>
            <person name="Booth W."/>
            <person name="Chen Z."/>
            <person name="Childers C.P."/>
            <person name="Glastad K.M."/>
            <person name="Gokhale K."/>
            <person name="Gowin J."/>
            <person name="Gronenberg W."/>
            <person name="Hermansen R.A."/>
            <person name="Hu H."/>
            <person name="Hunt B.G."/>
            <person name="Huylmans A.K."/>
            <person name="Khalil S.M."/>
            <person name="Mitchell R.D."/>
            <person name="Munoz-Torres M.C."/>
            <person name="Mustard J.A."/>
            <person name="Pan H."/>
            <person name="Reese J.T."/>
            <person name="Scharf M.E."/>
            <person name="Sun F."/>
            <person name="Vogel H."/>
            <person name="Xiao J."/>
            <person name="Yang W."/>
            <person name="Yang Z."/>
            <person name="Yang Z."/>
            <person name="Zhou J."/>
            <person name="Zhu J."/>
            <person name="Brent C.S."/>
            <person name="Elsik C.G."/>
            <person name="Goodisman M.A."/>
            <person name="Liberles D.A."/>
            <person name="Roe R.M."/>
            <person name="Vargo E.L."/>
            <person name="Vilcinskas A."/>
            <person name="Wang J."/>
            <person name="Bornberg-Bauer E."/>
            <person name="Korb J."/>
            <person name="Zhang G."/>
            <person name="Liebig J."/>
        </authorList>
    </citation>
    <scope>NUCLEOTIDE SEQUENCE [LARGE SCALE GENOMIC DNA]</scope>
    <source>
        <tissue evidence="14">Whole organism</tissue>
    </source>
</reference>
<accession>A0A067RFC5</accession>
<dbReference type="PRINTS" id="PR01609">
    <property type="entry name" value="CD36FAMILY"/>
</dbReference>
<dbReference type="Proteomes" id="UP000027135">
    <property type="component" value="Unassembled WGS sequence"/>
</dbReference>
<dbReference type="GO" id="GO:0005044">
    <property type="term" value="F:scavenger receptor activity"/>
    <property type="evidence" value="ECO:0007669"/>
    <property type="project" value="TreeGrafter"/>
</dbReference>
<dbReference type="eggNOG" id="KOG3776">
    <property type="taxonomic scope" value="Eukaryota"/>
</dbReference>
<dbReference type="PANTHER" id="PTHR11923:SF69">
    <property type="entry name" value="SENSORY NEURON MEMBRANE PROTEIN 1"/>
    <property type="match status" value="1"/>
</dbReference>
<proteinExistence type="inferred from homology"/>
<dbReference type="GO" id="GO:0007608">
    <property type="term" value="P:sensory perception of smell"/>
    <property type="evidence" value="ECO:0007669"/>
    <property type="project" value="UniProtKB-KW"/>
</dbReference>
<dbReference type="GO" id="GO:0005737">
    <property type="term" value="C:cytoplasm"/>
    <property type="evidence" value="ECO:0007669"/>
    <property type="project" value="TreeGrafter"/>
</dbReference>
<keyword evidence="6" id="KW-0552">Olfaction</keyword>
<keyword evidence="4" id="KW-0716">Sensory transduction</keyword>
<dbReference type="Pfam" id="PF01130">
    <property type="entry name" value="CD36"/>
    <property type="match status" value="1"/>
</dbReference>
<keyword evidence="7 13" id="KW-1133">Transmembrane helix</keyword>
<evidence type="ECO:0000256" key="13">
    <source>
        <dbReference type="SAM" id="Phobius"/>
    </source>
</evidence>
<dbReference type="AlphaFoldDB" id="A0A067RFC5"/>
<evidence type="ECO:0000256" key="2">
    <source>
        <dbReference type="ARBA" id="ARBA00010532"/>
    </source>
</evidence>
<dbReference type="GO" id="GO:0005886">
    <property type="term" value="C:plasma membrane"/>
    <property type="evidence" value="ECO:0007669"/>
    <property type="project" value="UniProtKB-SubCell"/>
</dbReference>
<feature type="transmembrane region" description="Helical" evidence="13">
    <location>
        <begin position="12"/>
        <end position="32"/>
    </location>
</feature>